<feature type="non-terminal residue" evidence="14">
    <location>
        <position position="1"/>
    </location>
</feature>
<proteinExistence type="inferred from homology"/>
<dbReference type="AlphaFoldDB" id="A0AAE1EEN5"/>
<evidence type="ECO:0000256" key="3">
    <source>
        <dbReference type="ARBA" id="ARBA00022679"/>
    </source>
</evidence>
<dbReference type="FunFam" id="3.40.1280.10:FF:000010">
    <property type="entry name" value="probable methyltransferase TARBP1"/>
    <property type="match status" value="1"/>
</dbReference>
<organism evidence="14 15">
    <name type="scientific">Petrolisthes cinctipes</name>
    <name type="common">Flat porcelain crab</name>
    <dbReference type="NCBI Taxonomy" id="88211"/>
    <lineage>
        <taxon>Eukaryota</taxon>
        <taxon>Metazoa</taxon>
        <taxon>Ecdysozoa</taxon>
        <taxon>Arthropoda</taxon>
        <taxon>Crustacea</taxon>
        <taxon>Multicrustacea</taxon>
        <taxon>Malacostraca</taxon>
        <taxon>Eumalacostraca</taxon>
        <taxon>Eucarida</taxon>
        <taxon>Decapoda</taxon>
        <taxon>Pleocyemata</taxon>
        <taxon>Anomura</taxon>
        <taxon>Galatheoidea</taxon>
        <taxon>Porcellanidae</taxon>
        <taxon>Petrolisthes</taxon>
    </lineage>
</organism>
<dbReference type="InterPro" id="IPR029026">
    <property type="entry name" value="tRNA_m1G_MTases_N"/>
</dbReference>
<evidence type="ECO:0000256" key="7">
    <source>
        <dbReference type="ARBA" id="ARBA00093266"/>
    </source>
</evidence>
<keyword evidence="6" id="KW-0007">Acetylation</keyword>
<evidence type="ECO:0000256" key="9">
    <source>
        <dbReference type="ARBA" id="ARBA00093594"/>
    </source>
</evidence>
<keyword evidence="3" id="KW-0808">Transferase</keyword>
<dbReference type="Pfam" id="PF00588">
    <property type="entry name" value="SpoU_methylase"/>
    <property type="match status" value="1"/>
</dbReference>
<dbReference type="GO" id="GO:0003723">
    <property type="term" value="F:RNA binding"/>
    <property type="evidence" value="ECO:0007669"/>
    <property type="project" value="UniProtKB-KW"/>
</dbReference>
<evidence type="ECO:0000256" key="11">
    <source>
        <dbReference type="ARBA" id="ARBA00093656"/>
    </source>
</evidence>
<evidence type="ECO:0000256" key="5">
    <source>
        <dbReference type="ARBA" id="ARBA00022884"/>
    </source>
</evidence>
<dbReference type="PANTHER" id="PTHR12029:SF11">
    <property type="entry name" value="METHYLTRANSFERASE TARBP1-RELATED"/>
    <property type="match status" value="1"/>
</dbReference>
<evidence type="ECO:0000256" key="2">
    <source>
        <dbReference type="ARBA" id="ARBA00022603"/>
    </source>
</evidence>
<keyword evidence="15" id="KW-1185">Reference proteome</keyword>
<keyword evidence="5" id="KW-0694">RNA-binding</keyword>
<comment type="caution">
    <text evidence="14">The sequence shown here is derived from an EMBL/GenBank/DDBJ whole genome shotgun (WGS) entry which is preliminary data.</text>
</comment>
<dbReference type="Gene3D" id="3.40.1280.10">
    <property type="match status" value="1"/>
</dbReference>
<name>A0AAE1EEN5_PETCI</name>
<evidence type="ECO:0000259" key="13">
    <source>
        <dbReference type="Pfam" id="PF00588"/>
    </source>
</evidence>
<evidence type="ECO:0000256" key="1">
    <source>
        <dbReference type="ARBA" id="ARBA00007228"/>
    </source>
</evidence>
<evidence type="ECO:0000313" key="15">
    <source>
        <dbReference type="Proteomes" id="UP001286313"/>
    </source>
</evidence>
<dbReference type="InterPro" id="IPR045330">
    <property type="entry name" value="TRM3/TARBP1"/>
</dbReference>
<dbReference type="EC" id="2.1.1.34" evidence="9"/>
<sequence length="462" mass="52262">DYSNSQNHRYKTRLLQALLIIIPLLNQSACVSALEWLGDGISQEHQQPSVRYLQEWAAALITILHPHLYLLLIQHFKQGIARRVGCVGSFLAALTHVACCSEDVELLSSAVQHTLPWCMAQHFNTRLYAQVSLRKIWQHCEDRDVTAVLERYRPVQQCLQFVVQQGNAARNTTNMLNDFYFKVFHPIKHFTLQTILHDLPNLSLLADEEWVSPEYLECVVDVDVLPLHSTLPLHNSDTLLIHSPPAPWVVKAAGEREPCVVDGEVNQEVNNFQRKITPWKSMVKEITTTTNLTCLHEVRPQKKPSQLIMIASLLEKAANLGGLCRTCEVFGARQLVVGCMSVQDDHTFTSLSLTAHHWLPIKEVKVECLIGYLKELQTEGYTLVGAEQSTQSVSLSQYKFPKRTAVILGNEKEGIPCELLQLLDVCVEIPQSGVIRSLNVHVSGALFIWEYTRQHLHTCMSN</sequence>
<protein>
    <recommendedName>
        <fullName evidence="10">tRNA (guanosine(18)-2'-O)-methyltransferase TARBP1</fullName>
        <ecNumber evidence="9">2.1.1.34</ecNumber>
    </recommendedName>
    <alternativeName>
        <fullName evidence="11">TAR RNA-binding protein 1</fullName>
    </alternativeName>
</protein>
<dbReference type="EMBL" id="JAWQEG010009176">
    <property type="protein sequence ID" value="KAK3849044.1"/>
    <property type="molecule type" value="Genomic_DNA"/>
</dbReference>
<dbReference type="PANTHER" id="PTHR12029">
    <property type="entry name" value="RNA METHYLTRANSFERASE"/>
    <property type="match status" value="1"/>
</dbReference>
<dbReference type="GO" id="GO:0141100">
    <property type="term" value="F:tRNA (guanine(18)-2'-O)-methyltransferase activity"/>
    <property type="evidence" value="ECO:0007669"/>
    <property type="project" value="UniProtKB-EC"/>
</dbReference>
<accession>A0AAE1EEN5</accession>
<dbReference type="Proteomes" id="UP001286313">
    <property type="component" value="Unassembled WGS sequence"/>
</dbReference>
<evidence type="ECO:0000256" key="8">
    <source>
        <dbReference type="ARBA" id="ARBA00093361"/>
    </source>
</evidence>
<feature type="chain" id="PRO_5042200549" description="tRNA (guanosine(18)-2'-O)-methyltransferase TARBP1" evidence="12">
    <location>
        <begin position="34"/>
        <end position="462"/>
    </location>
</feature>
<dbReference type="InterPro" id="IPR044748">
    <property type="entry name" value="Trm3/TARBP1_C"/>
</dbReference>
<evidence type="ECO:0000256" key="12">
    <source>
        <dbReference type="SAM" id="SignalP"/>
    </source>
</evidence>
<dbReference type="SUPFAM" id="SSF75217">
    <property type="entry name" value="alpha/beta knot"/>
    <property type="match status" value="1"/>
</dbReference>
<feature type="domain" description="tRNA/rRNA methyltransferase SpoU type" evidence="13">
    <location>
        <begin position="307"/>
        <end position="448"/>
    </location>
</feature>
<comment type="similarity">
    <text evidence="1">Belongs to the class IV-like SAM-binding methyltransferase superfamily. RNA methyltransferase TrmH family.</text>
</comment>
<keyword evidence="4" id="KW-0949">S-adenosyl-L-methionine</keyword>
<comment type="catalytic activity">
    <reaction evidence="7">
        <text>guanosine(18) in tRNA + S-adenosyl-L-methionine = 2'-O-methylguanosine(18) in tRNA + S-adenosyl-L-homocysteine + H(+)</text>
        <dbReference type="Rhea" id="RHEA:20077"/>
        <dbReference type="Rhea" id="RHEA-COMP:10190"/>
        <dbReference type="Rhea" id="RHEA-COMP:10192"/>
        <dbReference type="ChEBI" id="CHEBI:15378"/>
        <dbReference type="ChEBI" id="CHEBI:57856"/>
        <dbReference type="ChEBI" id="CHEBI:59789"/>
        <dbReference type="ChEBI" id="CHEBI:74269"/>
        <dbReference type="ChEBI" id="CHEBI:74445"/>
        <dbReference type="EC" id="2.1.1.34"/>
    </reaction>
    <physiologicalReaction direction="left-to-right" evidence="7">
        <dbReference type="Rhea" id="RHEA:20078"/>
    </physiologicalReaction>
</comment>
<keyword evidence="2" id="KW-0489">Methyltransferase</keyword>
<evidence type="ECO:0000256" key="10">
    <source>
        <dbReference type="ARBA" id="ARBA00093636"/>
    </source>
</evidence>
<reference evidence="14" key="1">
    <citation type="submission" date="2023-10" db="EMBL/GenBank/DDBJ databases">
        <title>Genome assemblies of two species of porcelain crab, Petrolisthes cinctipes and Petrolisthes manimaculis (Anomura: Porcellanidae).</title>
        <authorList>
            <person name="Angst P."/>
        </authorList>
    </citation>
    <scope>NUCLEOTIDE SEQUENCE</scope>
    <source>
        <strain evidence="14">PB745_01</strain>
        <tissue evidence="14">Gill</tissue>
    </source>
</reference>
<gene>
    <name evidence="14" type="ORF">Pcinc_044186</name>
</gene>
<feature type="signal peptide" evidence="12">
    <location>
        <begin position="1"/>
        <end position="33"/>
    </location>
</feature>
<dbReference type="CDD" id="cd18091">
    <property type="entry name" value="SpoU-like_TRM3-like"/>
    <property type="match status" value="1"/>
</dbReference>
<evidence type="ECO:0000313" key="14">
    <source>
        <dbReference type="EMBL" id="KAK3849044.1"/>
    </source>
</evidence>
<keyword evidence="12" id="KW-0732">Signal</keyword>
<evidence type="ECO:0000256" key="6">
    <source>
        <dbReference type="ARBA" id="ARBA00022990"/>
    </source>
</evidence>
<dbReference type="InterPro" id="IPR029028">
    <property type="entry name" value="Alpha/beta_knot_MTases"/>
</dbReference>
<dbReference type="GO" id="GO:0030488">
    <property type="term" value="P:tRNA methylation"/>
    <property type="evidence" value="ECO:0007669"/>
    <property type="project" value="InterPro"/>
</dbReference>
<evidence type="ECO:0000256" key="4">
    <source>
        <dbReference type="ARBA" id="ARBA00022691"/>
    </source>
</evidence>
<dbReference type="InterPro" id="IPR001537">
    <property type="entry name" value="SpoU_MeTrfase"/>
</dbReference>
<comment type="function">
    <text evidence="8">S-adenosyl-L-methionine-dependent 2'-O-ribose methyltransferase that catalyzes the formation of 2'-O-methylguanosine at position 18 (Gm18) in a subset of tRNA. Selectively mediates Gm18 methylation of tRNAGln-TTG/CTG and tRNASer-TGA/GCT. Gm18 modification can enhance the stability of modified tRNAs.</text>
</comment>